<dbReference type="PROSITE" id="PS50075">
    <property type="entry name" value="CARRIER"/>
    <property type="match status" value="1"/>
</dbReference>
<dbReference type="SMART" id="SM00825">
    <property type="entry name" value="PKS_KS"/>
    <property type="match status" value="1"/>
</dbReference>
<keyword evidence="8" id="KW-1185">Reference proteome</keyword>
<dbReference type="Pfam" id="PF00109">
    <property type="entry name" value="ketoacyl-synt"/>
    <property type="match status" value="1"/>
</dbReference>
<dbReference type="InterPro" id="IPR014030">
    <property type="entry name" value="Ketoacyl_synth_N"/>
</dbReference>
<evidence type="ECO:0000256" key="2">
    <source>
        <dbReference type="ARBA" id="ARBA00022553"/>
    </source>
</evidence>
<dbReference type="GO" id="GO:0004315">
    <property type="term" value="F:3-oxoacyl-[acyl-carrier-protein] synthase activity"/>
    <property type="evidence" value="ECO:0007669"/>
    <property type="project" value="InterPro"/>
</dbReference>
<dbReference type="InterPro" id="IPR018201">
    <property type="entry name" value="Ketoacyl_synth_AS"/>
</dbReference>
<dbReference type="PROSITE" id="PS00606">
    <property type="entry name" value="KS3_1"/>
    <property type="match status" value="1"/>
</dbReference>
<dbReference type="GO" id="GO:0071770">
    <property type="term" value="P:DIM/DIP cell wall layer assembly"/>
    <property type="evidence" value="ECO:0007669"/>
    <property type="project" value="TreeGrafter"/>
</dbReference>
<dbReference type="Gene3D" id="1.10.1240.100">
    <property type="match status" value="1"/>
</dbReference>
<comment type="caution">
    <text evidence="7">The sequence shown here is derived from an EMBL/GenBank/DDBJ whole genome shotgun (WGS) entry which is preliminary data.</text>
</comment>
<dbReference type="Proteomes" id="UP000237082">
    <property type="component" value="Unassembled WGS sequence"/>
</dbReference>
<evidence type="ECO:0000259" key="6">
    <source>
        <dbReference type="PROSITE" id="PS52004"/>
    </source>
</evidence>
<protein>
    <submittedName>
        <fullName evidence="7">Uncharacterized protein</fullName>
    </submittedName>
</protein>
<feature type="domain" description="Ketosynthase family 3 (KS3)" evidence="6">
    <location>
        <begin position="139"/>
        <end position="573"/>
    </location>
</feature>
<reference evidence="8" key="1">
    <citation type="submission" date="2018-02" db="EMBL/GenBank/DDBJ databases">
        <authorList>
            <person name="O'Hara-Hanley K."/>
            <person name="Soby S."/>
        </authorList>
    </citation>
    <scope>NUCLEOTIDE SEQUENCE [LARGE SCALE GENOMIC DNA]</scope>
    <source>
        <strain evidence="8">MWU14-2602</strain>
    </source>
</reference>
<dbReference type="SMART" id="SM01294">
    <property type="entry name" value="PKS_PP_betabranch"/>
    <property type="match status" value="1"/>
</dbReference>
<dbReference type="PANTHER" id="PTHR43775">
    <property type="entry name" value="FATTY ACID SYNTHASE"/>
    <property type="match status" value="1"/>
</dbReference>
<dbReference type="EMBL" id="PQWB01000139">
    <property type="protein sequence ID" value="POZ60317.1"/>
    <property type="molecule type" value="Genomic_DNA"/>
</dbReference>
<dbReference type="SUPFAM" id="SSF53901">
    <property type="entry name" value="Thiolase-like"/>
    <property type="match status" value="1"/>
</dbReference>
<dbReference type="GO" id="GO:0005737">
    <property type="term" value="C:cytoplasm"/>
    <property type="evidence" value="ECO:0007669"/>
    <property type="project" value="TreeGrafter"/>
</dbReference>
<accession>A0A2S5DBI3</accession>
<dbReference type="InterPro" id="IPR009081">
    <property type="entry name" value="PP-bd_ACP"/>
</dbReference>
<evidence type="ECO:0000259" key="5">
    <source>
        <dbReference type="PROSITE" id="PS50075"/>
    </source>
</evidence>
<evidence type="ECO:0000313" key="7">
    <source>
        <dbReference type="EMBL" id="POZ60317.1"/>
    </source>
</evidence>
<proteinExistence type="predicted"/>
<dbReference type="InterPro" id="IPR014031">
    <property type="entry name" value="Ketoacyl_synth_C"/>
</dbReference>
<dbReference type="GO" id="GO:0006633">
    <property type="term" value="P:fatty acid biosynthetic process"/>
    <property type="evidence" value="ECO:0007669"/>
    <property type="project" value="InterPro"/>
</dbReference>
<evidence type="ECO:0000256" key="1">
    <source>
        <dbReference type="ARBA" id="ARBA00022450"/>
    </source>
</evidence>
<dbReference type="InterPro" id="IPR036736">
    <property type="entry name" value="ACP-like_sf"/>
</dbReference>
<dbReference type="PROSITE" id="PS52004">
    <property type="entry name" value="KS3_2"/>
    <property type="match status" value="1"/>
</dbReference>
<organism evidence="7 8">
    <name type="scientific">Chromobacterium alticapitis</name>
    <dbReference type="NCBI Taxonomy" id="2073169"/>
    <lineage>
        <taxon>Bacteria</taxon>
        <taxon>Pseudomonadati</taxon>
        <taxon>Pseudomonadota</taxon>
        <taxon>Betaproteobacteria</taxon>
        <taxon>Neisseriales</taxon>
        <taxon>Chromobacteriaceae</taxon>
        <taxon>Chromobacterium</taxon>
    </lineage>
</organism>
<dbReference type="GO" id="GO:0005886">
    <property type="term" value="C:plasma membrane"/>
    <property type="evidence" value="ECO:0007669"/>
    <property type="project" value="TreeGrafter"/>
</dbReference>
<dbReference type="AlphaFoldDB" id="A0A2S5DBI3"/>
<sequence length="778" mass="83625">MDPRLSQQIERALIQDAAELLKLPLQRVRLDAQMTDYGFDSIAQTAFSHQLNKRYGLALTPTQFFETTTLGELARHLADRHGAHMAQALGIASTDPAPTPPPVAGAASQIKRVRIQPARAPLSPAPAPRLTPSDKAAREEPIAVIGMSGCFPQAPDLDALWDNLRAGRDCISEVPSTRWNWDKLADELGLEPGLAVNRRAGVIDSLDQFDPLFFRISPREALSMDPQQRLLMTYVWKAVEDAGYSAASLAGSKTALIAGTAASGYASLLTQAKEPIEGYSTAGTVPSMGPNRTSYWMDWHGPSEPIDTACSSSLIAIHRAVSLLRQGECDMAVVGGVNTLIAPEAQVSFSKAGMLSPDGRCKTFSAQADGYVRGEGVGMLMLKPLSAAERDGDHIYGLIRGSAENHGGKATSLTAPNPKAQTELIKTAFQQAGIDPATVGYIEAHGTGTPLGDPIEVQGLKNAFDELAVGHALPADYCGLGSVKTNIGHLELAAGVAGVIKVLLQMRHRTLAKSLHCDEINPYIDLRDSPFYIVRDTQPWTPLSDAQGKALPLRAGVSSFGFGGANAHVVLEEYLPATPPAASSESMAPALVVLSARDAERLQALMRQWLDALRRGRLSNAELRDAAYTLQIGRIEMPHRFAAAVSSVGEWVECLQAALAGAADGAFHMGTSDEADAFLLDESLAAKQQAWLAQGRYHELLRNWTKGMVFDWDTLHLGALRRRLSLPGYAFAPEHYWIAADARKPVPTRASAADAPHPLLHRNTSDLSAQRYAAEFSG</sequence>
<dbReference type="InterPro" id="IPR020841">
    <property type="entry name" value="PKS_Beta-ketoAc_synthase_dom"/>
</dbReference>
<keyword evidence="2" id="KW-0597">Phosphoprotein</keyword>
<dbReference type="GO" id="GO:0031177">
    <property type="term" value="F:phosphopantetheine binding"/>
    <property type="evidence" value="ECO:0007669"/>
    <property type="project" value="InterPro"/>
</dbReference>
<feature type="non-terminal residue" evidence="7">
    <location>
        <position position="778"/>
    </location>
</feature>
<dbReference type="CDD" id="cd00833">
    <property type="entry name" value="PKS"/>
    <property type="match status" value="1"/>
</dbReference>
<dbReference type="InterPro" id="IPR020806">
    <property type="entry name" value="PKS_PP-bd"/>
</dbReference>
<feature type="domain" description="Carrier" evidence="5">
    <location>
        <begin position="4"/>
        <end position="81"/>
    </location>
</feature>
<dbReference type="InterPro" id="IPR050091">
    <property type="entry name" value="PKS_NRPS_Biosynth_Enz"/>
</dbReference>
<evidence type="ECO:0000313" key="8">
    <source>
        <dbReference type="Proteomes" id="UP000237082"/>
    </source>
</evidence>
<dbReference type="Pfam" id="PF16197">
    <property type="entry name" value="KAsynt_C_assoc"/>
    <property type="match status" value="1"/>
</dbReference>
<dbReference type="GO" id="GO:0004312">
    <property type="term" value="F:fatty acid synthase activity"/>
    <property type="evidence" value="ECO:0007669"/>
    <property type="project" value="TreeGrafter"/>
</dbReference>
<dbReference type="Pfam" id="PF00550">
    <property type="entry name" value="PP-binding"/>
    <property type="match status" value="1"/>
</dbReference>
<comment type="function">
    <text evidence="4">Involved in production of the polyketide antibiotic thailandamide.</text>
</comment>
<gene>
    <name evidence="7" type="ORF">C2I19_19525</name>
</gene>
<evidence type="ECO:0000256" key="4">
    <source>
        <dbReference type="ARBA" id="ARBA00054155"/>
    </source>
</evidence>
<dbReference type="FunFam" id="3.40.47.10:FF:000019">
    <property type="entry name" value="Polyketide synthase type I"/>
    <property type="match status" value="1"/>
</dbReference>
<dbReference type="Gene3D" id="1.10.1200.10">
    <property type="entry name" value="ACP-like"/>
    <property type="match status" value="1"/>
</dbReference>
<keyword evidence="3" id="KW-0808">Transferase</keyword>
<evidence type="ECO:0000256" key="3">
    <source>
        <dbReference type="ARBA" id="ARBA00022679"/>
    </source>
</evidence>
<dbReference type="SMART" id="SM00823">
    <property type="entry name" value="PKS_PP"/>
    <property type="match status" value="1"/>
</dbReference>
<keyword evidence="1" id="KW-0596">Phosphopantetheine</keyword>
<dbReference type="PANTHER" id="PTHR43775:SF37">
    <property type="entry name" value="SI:DKEY-61P9.11"/>
    <property type="match status" value="1"/>
</dbReference>
<dbReference type="Pfam" id="PF02801">
    <property type="entry name" value="Ketoacyl-synt_C"/>
    <property type="match status" value="1"/>
</dbReference>
<name>A0A2S5DBI3_9NEIS</name>
<dbReference type="InterPro" id="IPR032821">
    <property type="entry name" value="PKS_assoc"/>
</dbReference>
<dbReference type="SUPFAM" id="SSF47336">
    <property type="entry name" value="ACP-like"/>
    <property type="match status" value="1"/>
</dbReference>
<dbReference type="InterPro" id="IPR016039">
    <property type="entry name" value="Thiolase-like"/>
</dbReference>
<dbReference type="Gene3D" id="3.40.47.10">
    <property type="match status" value="1"/>
</dbReference>